<evidence type="ECO:0000256" key="1">
    <source>
        <dbReference type="ARBA" id="ARBA00004162"/>
    </source>
</evidence>
<evidence type="ECO:0000256" key="6">
    <source>
        <dbReference type="ARBA" id="ARBA00022989"/>
    </source>
</evidence>
<keyword evidence="7" id="KW-0175">Coiled coil</keyword>
<comment type="similarity">
    <text evidence="9">Belongs to the plant Proton pump-interactor protein family.</text>
</comment>
<evidence type="ECO:0000313" key="12">
    <source>
        <dbReference type="EMBL" id="KAK4753291.1"/>
    </source>
</evidence>
<evidence type="ECO:0000256" key="9">
    <source>
        <dbReference type="ARBA" id="ARBA00038080"/>
    </source>
</evidence>
<keyword evidence="5" id="KW-0256">Endoplasmic reticulum</keyword>
<evidence type="ECO:0000256" key="2">
    <source>
        <dbReference type="ARBA" id="ARBA00004389"/>
    </source>
</evidence>
<comment type="subcellular location">
    <subcellularLocation>
        <location evidence="1">Cell membrane</location>
        <topology evidence="1">Single-pass membrane protein</topology>
    </subcellularLocation>
    <subcellularLocation>
        <location evidence="2">Endoplasmic reticulum membrane</location>
        <topology evidence="2">Single-pass membrane protein</topology>
    </subcellularLocation>
</comment>
<dbReference type="Proteomes" id="UP001345219">
    <property type="component" value="Chromosome 16"/>
</dbReference>
<keyword evidence="4 11" id="KW-0812">Transmembrane</keyword>
<evidence type="ECO:0000256" key="11">
    <source>
        <dbReference type="SAM" id="Phobius"/>
    </source>
</evidence>
<sequence>MYLIKWGMCSDPKIQEKIAEADQEVYQRNQDHFSITESLSLKRSKKASFLSQLEILDDEDKQLSRVLDKKELNEIWEPGLCSSEEELNELILGLHYRMSNCSQAESRRLAQEIKWFEMSREKVKSIDALRAWILEMSPKYATQGQVSDEALEEIRKKQETVRGKIKYLHRMIEVEESEIKSLEGDLAKVILERDQAYARTQELRKEHDNSNAFYYQNQAMLKNLKITATHGVINPEQLVLPEVDNFFTLWNSDKSFRDNYKRRIQPSLDLRQLDQDGRSRGLGNKPPVAEEGCSNSGAEEEAPVDIDKAASPEIVYENVNDLVIEKCIYFETVANATPQKSEEAEDLKTKLNEGCSMSGAEDEIMVIIDKLTNSQIVSENADDLVMEKSICFETVPNDTSGKRKEAEDVKMKLKEGCSKSGAEEETPVIIDKGASPEIASENVDDMVIRKSIFFKTVPNEEAKDEQEKKAKKKARAPTTLLEETAHDDKAAEDDKVEVKQGICKRRDKLWRRHQPKGSDLVLQAILKRRRSTNNWFWAVNIALFMAVFTVLGYYLLLQMPDRPLRMKI</sequence>
<keyword evidence="8 11" id="KW-0472">Membrane</keyword>
<dbReference type="InterPro" id="IPR055282">
    <property type="entry name" value="PPI1-4"/>
</dbReference>
<accession>A0AAN7JSI4</accession>
<keyword evidence="6 11" id="KW-1133">Transmembrane helix</keyword>
<keyword evidence="13" id="KW-1185">Reference proteome</keyword>
<protein>
    <submittedName>
        <fullName evidence="12">Uncharacterized protein</fullName>
    </submittedName>
</protein>
<comment type="caution">
    <text evidence="12">The sequence shown here is derived from an EMBL/GenBank/DDBJ whole genome shotgun (WGS) entry which is preliminary data.</text>
</comment>
<reference evidence="12 13" key="1">
    <citation type="journal article" date="2023" name="Hortic Res">
        <title>Pangenome of water caltrop reveals structural variations and asymmetric subgenome divergence after allopolyploidization.</title>
        <authorList>
            <person name="Zhang X."/>
            <person name="Chen Y."/>
            <person name="Wang L."/>
            <person name="Yuan Y."/>
            <person name="Fang M."/>
            <person name="Shi L."/>
            <person name="Lu R."/>
            <person name="Comes H.P."/>
            <person name="Ma Y."/>
            <person name="Chen Y."/>
            <person name="Huang G."/>
            <person name="Zhou Y."/>
            <person name="Zheng Z."/>
            <person name="Qiu Y."/>
        </authorList>
    </citation>
    <scope>NUCLEOTIDE SEQUENCE [LARGE SCALE GENOMIC DNA]</scope>
    <source>
        <tissue evidence="12">Roots</tissue>
    </source>
</reference>
<evidence type="ECO:0000256" key="8">
    <source>
        <dbReference type="ARBA" id="ARBA00023136"/>
    </source>
</evidence>
<name>A0AAN7JSI4_9MYRT</name>
<feature type="region of interest" description="Disordered" evidence="10">
    <location>
        <begin position="267"/>
        <end position="305"/>
    </location>
</feature>
<evidence type="ECO:0000256" key="7">
    <source>
        <dbReference type="ARBA" id="ARBA00023054"/>
    </source>
</evidence>
<proteinExistence type="inferred from homology"/>
<evidence type="ECO:0000313" key="13">
    <source>
        <dbReference type="Proteomes" id="UP001345219"/>
    </source>
</evidence>
<gene>
    <name evidence="12" type="ORF">SAY87_022089</name>
</gene>
<dbReference type="GO" id="GO:0005789">
    <property type="term" value="C:endoplasmic reticulum membrane"/>
    <property type="evidence" value="ECO:0007669"/>
    <property type="project" value="UniProtKB-SubCell"/>
</dbReference>
<dbReference type="AlphaFoldDB" id="A0AAN7JSI4"/>
<organism evidence="12 13">
    <name type="scientific">Trapa incisa</name>
    <dbReference type="NCBI Taxonomy" id="236973"/>
    <lineage>
        <taxon>Eukaryota</taxon>
        <taxon>Viridiplantae</taxon>
        <taxon>Streptophyta</taxon>
        <taxon>Embryophyta</taxon>
        <taxon>Tracheophyta</taxon>
        <taxon>Spermatophyta</taxon>
        <taxon>Magnoliopsida</taxon>
        <taxon>eudicotyledons</taxon>
        <taxon>Gunneridae</taxon>
        <taxon>Pentapetalae</taxon>
        <taxon>rosids</taxon>
        <taxon>malvids</taxon>
        <taxon>Myrtales</taxon>
        <taxon>Lythraceae</taxon>
        <taxon>Trapa</taxon>
    </lineage>
</organism>
<dbReference type="PANTHER" id="PTHR32219">
    <property type="entry name" value="RNA-BINDING PROTEIN YLMH-RELATED"/>
    <property type="match status" value="1"/>
</dbReference>
<evidence type="ECO:0000256" key="5">
    <source>
        <dbReference type="ARBA" id="ARBA00022824"/>
    </source>
</evidence>
<evidence type="ECO:0000256" key="4">
    <source>
        <dbReference type="ARBA" id="ARBA00022692"/>
    </source>
</evidence>
<evidence type="ECO:0000256" key="3">
    <source>
        <dbReference type="ARBA" id="ARBA00022475"/>
    </source>
</evidence>
<evidence type="ECO:0000256" key="10">
    <source>
        <dbReference type="SAM" id="MobiDB-lite"/>
    </source>
</evidence>
<dbReference type="EMBL" id="JAXIOK010000016">
    <property type="protein sequence ID" value="KAK4753291.1"/>
    <property type="molecule type" value="Genomic_DNA"/>
</dbReference>
<keyword evidence="3" id="KW-1003">Cell membrane</keyword>
<dbReference type="GO" id="GO:0005886">
    <property type="term" value="C:plasma membrane"/>
    <property type="evidence" value="ECO:0007669"/>
    <property type="project" value="UniProtKB-SubCell"/>
</dbReference>
<dbReference type="PANTHER" id="PTHR32219:SF2">
    <property type="entry name" value="PROTON PUMP-INTERACTOR 1"/>
    <property type="match status" value="1"/>
</dbReference>
<feature type="transmembrane region" description="Helical" evidence="11">
    <location>
        <begin position="535"/>
        <end position="557"/>
    </location>
</feature>